<dbReference type="InterPro" id="IPR057246">
    <property type="entry name" value="CARBOXYPEPT_ZN_1"/>
</dbReference>
<accession>A0A6J0SRI6</accession>
<keyword evidence="8" id="KW-0862">Zinc</keyword>
<dbReference type="OrthoDB" id="3626597at2759"/>
<dbReference type="Gene3D" id="3.30.70.340">
    <property type="entry name" value="Metallocarboxypeptidase-like"/>
    <property type="match status" value="1"/>
</dbReference>
<dbReference type="SUPFAM" id="SSF53187">
    <property type="entry name" value="Zn-dependent exopeptidases"/>
    <property type="match status" value="1"/>
</dbReference>
<dbReference type="PANTHER" id="PTHR11705:SF65">
    <property type="entry name" value="MAST CELL CARBOXYPEPTIDASE A"/>
    <property type="match status" value="1"/>
</dbReference>
<dbReference type="GO" id="GO:0004181">
    <property type="term" value="F:metallocarboxypeptidase activity"/>
    <property type="evidence" value="ECO:0007669"/>
    <property type="project" value="InterPro"/>
</dbReference>
<evidence type="ECO:0000256" key="6">
    <source>
        <dbReference type="ARBA" id="ARBA00022729"/>
    </source>
</evidence>
<dbReference type="InterPro" id="IPR057247">
    <property type="entry name" value="CARBOXYPEPT_ZN_2"/>
</dbReference>
<keyword evidence="14" id="KW-1185">Reference proteome</keyword>
<dbReference type="PRINTS" id="PR00765">
    <property type="entry name" value="CRBOXYPTASEA"/>
</dbReference>
<evidence type="ECO:0000256" key="7">
    <source>
        <dbReference type="ARBA" id="ARBA00022801"/>
    </source>
</evidence>
<evidence type="ECO:0000256" key="4">
    <source>
        <dbReference type="ARBA" id="ARBA00022670"/>
    </source>
</evidence>
<keyword evidence="4" id="KW-0645">Protease</keyword>
<keyword evidence="6 12" id="KW-0732">Signal</keyword>
<dbReference type="Proteomes" id="UP001652642">
    <property type="component" value="Chromosome 3"/>
</dbReference>
<gene>
    <name evidence="15" type="primary">LOC110073047</name>
</gene>
<evidence type="ECO:0000256" key="12">
    <source>
        <dbReference type="SAM" id="SignalP"/>
    </source>
</evidence>
<dbReference type="PROSITE" id="PS00133">
    <property type="entry name" value="CARBOXYPEPT_ZN_2"/>
    <property type="match status" value="1"/>
</dbReference>
<evidence type="ECO:0000256" key="9">
    <source>
        <dbReference type="ARBA" id="ARBA00023049"/>
    </source>
</evidence>
<comment type="cofactor">
    <cofactor evidence="1">
        <name>Zn(2+)</name>
        <dbReference type="ChEBI" id="CHEBI:29105"/>
    </cofactor>
</comment>
<evidence type="ECO:0000256" key="11">
    <source>
        <dbReference type="PROSITE-ProRule" id="PRU01379"/>
    </source>
</evidence>
<dbReference type="SMART" id="SM00631">
    <property type="entry name" value="Zn_pept"/>
    <property type="match status" value="1"/>
</dbReference>
<dbReference type="InterPro" id="IPR036990">
    <property type="entry name" value="M14A-like_propep"/>
</dbReference>
<dbReference type="InterPro" id="IPR000834">
    <property type="entry name" value="Peptidase_M14"/>
</dbReference>
<dbReference type="Pfam" id="PF02244">
    <property type="entry name" value="Propep_M14"/>
    <property type="match status" value="1"/>
</dbReference>
<evidence type="ECO:0000313" key="15">
    <source>
        <dbReference type="RefSeq" id="XP_020637518.2"/>
    </source>
</evidence>
<evidence type="ECO:0000256" key="10">
    <source>
        <dbReference type="ARBA" id="ARBA00023157"/>
    </source>
</evidence>
<feature type="domain" description="Peptidase M14" evidence="13">
    <location>
        <begin position="120"/>
        <end position="416"/>
    </location>
</feature>
<dbReference type="PANTHER" id="PTHR11705">
    <property type="entry name" value="PROTEASE FAMILY M14 CARBOXYPEPTIDASE A,B"/>
    <property type="match status" value="1"/>
</dbReference>
<dbReference type="GeneID" id="110073047"/>
<dbReference type="InterPro" id="IPR003146">
    <property type="entry name" value="M14A_act_pep"/>
</dbReference>
<dbReference type="InParanoid" id="A0A6J0SRI6"/>
<organism evidence="14 15">
    <name type="scientific">Pogona vitticeps</name>
    <name type="common">central bearded dragon</name>
    <dbReference type="NCBI Taxonomy" id="103695"/>
    <lineage>
        <taxon>Eukaryota</taxon>
        <taxon>Metazoa</taxon>
        <taxon>Chordata</taxon>
        <taxon>Craniata</taxon>
        <taxon>Vertebrata</taxon>
        <taxon>Euteleostomi</taxon>
        <taxon>Lepidosauria</taxon>
        <taxon>Squamata</taxon>
        <taxon>Bifurcata</taxon>
        <taxon>Unidentata</taxon>
        <taxon>Episquamata</taxon>
        <taxon>Toxicofera</taxon>
        <taxon>Iguania</taxon>
        <taxon>Acrodonta</taxon>
        <taxon>Agamidae</taxon>
        <taxon>Amphibolurinae</taxon>
        <taxon>Pogona</taxon>
    </lineage>
</organism>
<dbReference type="AlphaFoldDB" id="A0A6J0SRI6"/>
<sequence length="421" mass="48868">MGFIILFWGFLVAPQMVVLSWDFDSDKVFRVKLQNENQVSFLKDLVSTLKLDIWYPDSVHHLVAGTKVDFHVRSNQTSFVQMMLERNRTQYEILLHNLQEEIEKQFDGGRHFLKQHSYTKYNDWETIVAWTERMAKNYPKLISRTEIGKTYEDRPIYLLKVGKESGRKKAIFMDCGIHAREWISPAFCQWFVKQAVKTYGKDEVMTQLLDNMNFYVVPVLNVDGYVWTWRGPMTRMWRKNRAINGDSGCTGVDLNRNFNASWGNNEAMHDPCVEIYCGPSAESEPETKAVTSFIRDHLFAIKGYISVHSYSQMLMFPYGYTFKEAPNHDKLNQMAKEAVEALSSLYKTKYTYGPTASTIYPCFGSSSDWAYDEGIKYSFAFELRDLGRYGFLLPASKIKSTCKETMLAVKYIANHIFTFVS</sequence>
<evidence type="ECO:0000256" key="8">
    <source>
        <dbReference type="ARBA" id="ARBA00022833"/>
    </source>
</evidence>
<dbReference type="SUPFAM" id="SSF54897">
    <property type="entry name" value="Protease propeptides/inhibitors"/>
    <property type="match status" value="1"/>
</dbReference>
<dbReference type="Pfam" id="PF00246">
    <property type="entry name" value="Peptidase_M14"/>
    <property type="match status" value="1"/>
</dbReference>
<dbReference type="GO" id="GO:0008270">
    <property type="term" value="F:zinc ion binding"/>
    <property type="evidence" value="ECO:0007669"/>
    <property type="project" value="InterPro"/>
</dbReference>
<feature type="active site" description="Proton donor/acceptor" evidence="11">
    <location>
        <position position="382"/>
    </location>
</feature>
<name>A0A6J0SRI6_9SAUR</name>
<evidence type="ECO:0000256" key="3">
    <source>
        <dbReference type="ARBA" id="ARBA00022645"/>
    </source>
</evidence>
<evidence type="ECO:0000256" key="1">
    <source>
        <dbReference type="ARBA" id="ARBA00001947"/>
    </source>
</evidence>
<reference evidence="15" key="1">
    <citation type="submission" date="2025-08" db="UniProtKB">
        <authorList>
            <consortium name="RefSeq"/>
        </authorList>
    </citation>
    <scope>IDENTIFICATION</scope>
</reference>
<evidence type="ECO:0000256" key="5">
    <source>
        <dbReference type="ARBA" id="ARBA00022723"/>
    </source>
</evidence>
<dbReference type="GO" id="GO:0005615">
    <property type="term" value="C:extracellular space"/>
    <property type="evidence" value="ECO:0007669"/>
    <property type="project" value="TreeGrafter"/>
</dbReference>
<evidence type="ECO:0000259" key="13">
    <source>
        <dbReference type="PROSITE" id="PS52035"/>
    </source>
</evidence>
<dbReference type="RefSeq" id="XP_020637518.2">
    <property type="nucleotide sequence ID" value="XM_020781859.2"/>
</dbReference>
<dbReference type="PROSITE" id="PS52035">
    <property type="entry name" value="PEPTIDASE_M14"/>
    <property type="match status" value="1"/>
</dbReference>
<proteinExistence type="inferred from homology"/>
<comment type="similarity">
    <text evidence="2 11">Belongs to the peptidase M14 family.</text>
</comment>
<dbReference type="GO" id="GO:0006508">
    <property type="term" value="P:proteolysis"/>
    <property type="evidence" value="ECO:0007669"/>
    <property type="project" value="UniProtKB-KW"/>
</dbReference>
<protein>
    <submittedName>
        <fullName evidence="15">Mast cell carboxypeptidase A-like</fullName>
    </submittedName>
</protein>
<feature type="chain" id="PRO_5046491657" evidence="12">
    <location>
        <begin position="21"/>
        <end position="421"/>
    </location>
</feature>
<evidence type="ECO:0000313" key="14">
    <source>
        <dbReference type="Proteomes" id="UP001652642"/>
    </source>
</evidence>
<keyword evidence="3" id="KW-0121">Carboxypeptidase</keyword>
<keyword evidence="10" id="KW-1015">Disulfide bond</keyword>
<keyword evidence="9" id="KW-0482">Metalloprotease</keyword>
<keyword evidence="7" id="KW-0378">Hydrolase</keyword>
<dbReference type="PROSITE" id="PS00132">
    <property type="entry name" value="CARBOXYPEPT_ZN_1"/>
    <property type="match status" value="1"/>
</dbReference>
<dbReference type="Gene3D" id="3.40.630.10">
    <property type="entry name" value="Zn peptidases"/>
    <property type="match status" value="1"/>
</dbReference>
<feature type="signal peptide" evidence="12">
    <location>
        <begin position="1"/>
        <end position="20"/>
    </location>
</feature>
<keyword evidence="5" id="KW-0479">Metal-binding</keyword>
<evidence type="ECO:0000256" key="2">
    <source>
        <dbReference type="ARBA" id="ARBA00005988"/>
    </source>
</evidence>
<dbReference type="KEGG" id="pvt:110073047"/>